<dbReference type="Proteomes" id="UP001292094">
    <property type="component" value="Unassembled WGS sequence"/>
</dbReference>
<reference evidence="2" key="1">
    <citation type="submission" date="2023-11" db="EMBL/GenBank/DDBJ databases">
        <title>Genome assemblies of two species of porcelain crab, Petrolisthes cinctipes and Petrolisthes manimaculis (Anomura: Porcellanidae).</title>
        <authorList>
            <person name="Angst P."/>
        </authorList>
    </citation>
    <scope>NUCLEOTIDE SEQUENCE</scope>
    <source>
        <strain evidence="2">PB745_02</strain>
        <tissue evidence="2">Gill</tissue>
    </source>
</reference>
<name>A0AAE1NSA2_9EUCA</name>
<keyword evidence="3" id="KW-1185">Reference proteome</keyword>
<gene>
    <name evidence="2" type="ORF">Pmani_032189</name>
</gene>
<evidence type="ECO:0000313" key="2">
    <source>
        <dbReference type="EMBL" id="KAK4295243.1"/>
    </source>
</evidence>
<keyword evidence="1" id="KW-1133">Transmembrane helix</keyword>
<keyword evidence="1" id="KW-0812">Transmembrane</keyword>
<dbReference type="AlphaFoldDB" id="A0AAE1NSA2"/>
<evidence type="ECO:0000256" key="1">
    <source>
        <dbReference type="SAM" id="Phobius"/>
    </source>
</evidence>
<dbReference type="EMBL" id="JAWZYT010004119">
    <property type="protein sequence ID" value="KAK4295243.1"/>
    <property type="molecule type" value="Genomic_DNA"/>
</dbReference>
<evidence type="ECO:0000313" key="3">
    <source>
        <dbReference type="Proteomes" id="UP001292094"/>
    </source>
</evidence>
<feature type="transmembrane region" description="Helical" evidence="1">
    <location>
        <begin position="58"/>
        <end position="78"/>
    </location>
</feature>
<accession>A0AAE1NSA2</accession>
<sequence>MVKGEWVKSCGRRLLLLWDPRTHNGSLLPTGLSREVCSLPNTRLVIVLKNINEIHQPLACVMLCYQPIFSVMVAWLVAGELPPLTVSASHGYSSEHP</sequence>
<comment type="caution">
    <text evidence="2">The sequence shown here is derived from an EMBL/GenBank/DDBJ whole genome shotgun (WGS) entry which is preliminary data.</text>
</comment>
<protein>
    <submittedName>
        <fullName evidence="2">Uncharacterized protein</fullName>
    </submittedName>
</protein>
<keyword evidence="1" id="KW-0472">Membrane</keyword>
<proteinExistence type="predicted"/>
<organism evidence="2 3">
    <name type="scientific">Petrolisthes manimaculis</name>
    <dbReference type="NCBI Taxonomy" id="1843537"/>
    <lineage>
        <taxon>Eukaryota</taxon>
        <taxon>Metazoa</taxon>
        <taxon>Ecdysozoa</taxon>
        <taxon>Arthropoda</taxon>
        <taxon>Crustacea</taxon>
        <taxon>Multicrustacea</taxon>
        <taxon>Malacostraca</taxon>
        <taxon>Eumalacostraca</taxon>
        <taxon>Eucarida</taxon>
        <taxon>Decapoda</taxon>
        <taxon>Pleocyemata</taxon>
        <taxon>Anomura</taxon>
        <taxon>Galatheoidea</taxon>
        <taxon>Porcellanidae</taxon>
        <taxon>Petrolisthes</taxon>
    </lineage>
</organism>